<keyword evidence="3" id="KW-0238">DNA-binding</keyword>
<evidence type="ECO:0000259" key="6">
    <source>
        <dbReference type="PROSITE" id="PS50066"/>
    </source>
</evidence>
<reference evidence="7 8" key="1">
    <citation type="journal article" date="2023" name="BMC Biotechnol.">
        <title>Vitis rotundifolia cv Carlos genome sequencing.</title>
        <authorList>
            <person name="Huff M."/>
            <person name="Hulse-Kemp A."/>
            <person name="Scheffler B."/>
            <person name="Youngblood R."/>
            <person name="Simpson S."/>
            <person name="Babiker E."/>
            <person name="Staton M."/>
        </authorList>
    </citation>
    <scope>NUCLEOTIDE SEQUENCE [LARGE SCALE GENOMIC DNA]</scope>
    <source>
        <tissue evidence="7">Leaf</tissue>
    </source>
</reference>
<dbReference type="EMBL" id="JARBHA010000003">
    <property type="protein sequence ID" value="KAJ9705367.1"/>
    <property type="molecule type" value="Genomic_DNA"/>
</dbReference>
<keyword evidence="2" id="KW-0805">Transcription regulation</keyword>
<dbReference type="SUPFAM" id="SSF55455">
    <property type="entry name" value="SRF-like"/>
    <property type="match status" value="1"/>
</dbReference>
<evidence type="ECO:0000256" key="4">
    <source>
        <dbReference type="ARBA" id="ARBA00023163"/>
    </source>
</evidence>
<dbReference type="InterPro" id="IPR033896">
    <property type="entry name" value="MEF2-like_N"/>
</dbReference>
<dbReference type="GO" id="GO:0000978">
    <property type="term" value="F:RNA polymerase II cis-regulatory region sequence-specific DNA binding"/>
    <property type="evidence" value="ECO:0007669"/>
    <property type="project" value="TreeGrafter"/>
</dbReference>
<dbReference type="PRINTS" id="PR00404">
    <property type="entry name" value="MADSDOMAIN"/>
</dbReference>
<sequence>MATVRKSKGRQRVEMAKMTKESNLQVTFSKRRSGLFKKASELCTLCGVEIAIVVFSPGKKVYSFGHPCVESIIDRFLTRNPLPNSSALQLFEAHRSANVRDLNLQLTQVLNQLEIEKKRGEALTQMKKASQAQCWWAASIEELSFERLELLKVSLENLKKNVALQVDKLMIEASNPATFFPSNSVGAVVPYDSQVAGFGPRSYDFGYGGGRLF</sequence>
<protein>
    <recommendedName>
        <fullName evidence="6">MADS-box domain-containing protein</fullName>
    </recommendedName>
</protein>
<dbReference type="InterPro" id="IPR036879">
    <property type="entry name" value="TF_MADSbox_sf"/>
</dbReference>
<dbReference type="SMART" id="SM00432">
    <property type="entry name" value="MADS"/>
    <property type="match status" value="1"/>
</dbReference>
<dbReference type="GO" id="GO:0045944">
    <property type="term" value="P:positive regulation of transcription by RNA polymerase II"/>
    <property type="evidence" value="ECO:0007669"/>
    <property type="project" value="InterPro"/>
</dbReference>
<comment type="caution">
    <text evidence="7">The sequence shown here is derived from an EMBL/GenBank/DDBJ whole genome shotgun (WGS) entry which is preliminary data.</text>
</comment>
<dbReference type="GO" id="GO:0005634">
    <property type="term" value="C:nucleus"/>
    <property type="evidence" value="ECO:0007669"/>
    <property type="project" value="UniProtKB-SubCell"/>
</dbReference>
<keyword evidence="5" id="KW-0539">Nucleus</keyword>
<keyword evidence="8" id="KW-1185">Reference proteome</keyword>
<gene>
    <name evidence="7" type="ORF">PVL29_003419</name>
</gene>
<dbReference type="GO" id="GO:0000981">
    <property type="term" value="F:DNA-binding transcription factor activity, RNA polymerase II-specific"/>
    <property type="evidence" value="ECO:0007669"/>
    <property type="project" value="TreeGrafter"/>
</dbReference>
<dbReference type="FunFam" id="3.40.1810.10:FF:000006">
    <property type="entry name" value="Agamous-like MADS-box protein AGL62"/>
    <property type="match status" value="1"/>
</dbReference>
<keyword evidence="4" id="KW-0804">Transcription</keyword>
<dbReference type="GO" id="GO:0046983">
    <property type="term" value="F:protein dimerization activity"/>
    <property type="evidence" value="ECO:0007669"/>
    <property type="project" value="InterPro"/>
</dbReference>
<evidence type="ECO:0000256" key="1">
    <source>
        <dbReference type="ARBA" id="ARBA00004123"/>
    </source>
</evidence>
<evidence type="ECO:0000313" key="8">
    <source>
        <dbReference type="Proteomes" id="UP001168098"/>
    </source>
</evidence>
<dbReference type="Gene3D" id="6.10.140.920">
    <property type="match status" value="1"/>
</dbReference>
<organism evidence="7 8">
    <name type="scientific">Vitis rotundifolia</name>
    <name type="common">Muscadine grape</name>
    <dbReference type="NCBI Taxonomy" id="103349"/>
    <lineage>
        <taxon>Eukaryota</taxon>
        <taxon>Viridiplantae</taxon>
        <taxon>Streptophyta</taxon>
        <taxon>Embryophyta</taxon>
        <taxon>Tracheophyta</taxon>
        <taxon>Spermatophyta</taxon>
        <taxon>Magnoliopsida</taxon>
        <taxon>eudicotyledons</taxon>
        <taxon>Gunneridae</taxon>
        <taxon>Pentapetalae</taxon>
        <taxon>rosids</taxon>
        <taxon>Vitales</taxon>
        <taxon>Vitaceae</taxon>
        <taxon>Viteae</taxon>
        <taxon>Vitis</taxon>
    </lineage>
</organism>
<name>A0AA39E535_VITRO</name>
<dbReference type="Pfam" id="PF00319">
    <property type="entry name" value="SRF-TF"/>
    <property type="match status" value="1"/>
</dbReference>
<evidence type="ECO:0000256" key="5">
    <source>
        <dbReference type="ARBA" id="ARBA00023242"/>
    </source>
</evidence>
<proteinExistence type="predicted"/>
<dbReference type="CDD" id="cd00265">
    <property type="entry name" value="MADS_MEF2_like"/>
    <property type="match status" value="1"/>
</dbReference>
<dbReference type="AlphaFoldDB" id="A0AA39E535"/>
<evidence type="ECO:0000256" key="2">
    <source>
        <dbReference type="ARBA" id="ARBA00023015"/>
    </source>
</evidence>
<dbReference type="Gene3D" id="3.40.1810.10">
    <property type="entry name" value="Transcription factor, MADS-box"/>
    <property type="match status" value="1"/>
</dbReference>
<comment type="subcellular location">
    <subcellularLocation>
        <location evidence="1">Nucleus</location>
    </subcellularLocation>
</comment>
<dbReference type="PROSITE" id="PS50066">
    <property type="entry name" value="MADS_BOX_2"/>
    <property type="match status" value="1"/>
</dbReference>
<dbReference type="PANTHER" id="PTHR11945:SF776">
    <property type="entry name" value="AGAMOUS-LIKE 50-RELATED"/>
    <property type="match status" value="1"/>
</dbReference>
<dbReference type="PANTHER" id="PTHR11945">
    <property type="entry name" value="MADS BOX PROTEIN"/>
    <property type="match status" value="1"/>
</dbReference>
<feature type="domain" description="MADS-box" evidence="6">
    <location>
        <begin position="8"/>
        <end position="68"/>
    </location>
</feature>
<dbReference type="Proteomes" id="UP001168098">
    <property type="component" value="Unassembled WGS sequence"/>
</dbReference>
<evidence type="ECO:0000313" key="7">
    <source>
        <dbReference type="EMBL" id="KAJ9705367.1"/>
    </source>
</evidence>
<evidence type="ECO:0000256" key="3">
    <source>
        <dbReference type="ARBA" id="ARBA00023125"/>
    </source>
</evidence>
<accession>A0AA39E535</accession>
<dbReference type="InterPro" id="IPR002100">
    <property type="entry name" value="TF_MADSbox"/>
</dbReference>